<proteinExistence type="predicted"/>
<dbReference type="AlphaFoldDB" id="A0A4Y9T849"/>
<feature type="chain" id="PRO_5021260325" evidence="1">
    <location>
        <begin position="22"/>
        <end position="149"/>
    </location>
</feature>
<sequence length="149" mass="15940">MKKIFLALAAFLVCGVCLAGAWGPGSFENDDALDWVQQCIESKGAGVIASALQIGLKANPLEAPEGSMAVAAAEVVAAAKGKPSKEMPQELREWLARQPKEEIAKLAPLARKALLKIKDAKSSELSQLWSESPKKQWASAISELEARLK</sequence>
<dbReference type="OrthoDB" id="7594887at2"/>
<evidence type="ECO:0000313" key="2">
    <source>
        <dbReference type="EMBL" id="TFW33709.1"/>
    </source>
</evidence>
<protein>
    <submittedName>
        <fullName evidence="2">DUF4259 domain-containing protein</fullName>
    </submittedName>
</protein>
<keyword evidence="3" id="KW-1185">Reference proteome</keyword>
<keyword evidence="1" id="KW-0732">Signal</keyword>
<accession>A0A4Y9T849</accession>
<dbReference type="RefSeq" id="WP_135188807.1">
    <property type="nucleotide sequence ID" value="NZ_SPUM01000037.1"/>
</dbReference>
<name>A0A4Y9T849_9BURK</name>
<comment type="caution">
    <text evidence="2">The sequence shown here is derived from an EMBL/GenBank/DDBJ whole genome shotgun (WGS) entry which is preliminary data.</text>
</comment>
<dbReference type="Proteomes" id="UP000297258">
    <property type="component" value="Unassembled WGS sequence"/>
</dbReference>
<dbReference type="EMBL" id="SPUM01000037">
    <property type="protein sequence ID" value="TFW33709.1"/>
    <property type="molecule type" value="Genomic_DNA"/>
</dbReference>
<dbReference type="Pfam" id="PF14078">
    <property type="entry name" value="DUF4259"/>
    <property type="match status" value="1"/>
</dbReference>
<evidence type="ECO:0000256" key="1">
    <source>
        <dbReference type="SAM" id="SignalP"/>
    </source>
</evidence>
<evidence type="ECO:0000313" key="3">
    <source>
        <dbReference type="Proteomes" id="UP000297258"/>
    </source>
</evidence>
<organism evidence="2 3">
    <name type="scientific">Massilia horti</name>
    <dbReference type="NCBI Taxonomy" id="2562153"/>
    <lineage>
        <taxon>Bacteria</taxon>
        <taxon>Pseudomonadati</taxon>
        <taxon>Pseudomonadota</taxon>
        <taxon>Betaproteobacteria</taxon>
        <taxon>Burkholderiales</taxon>
        <taxon>Oxalobacteraceae</taxon>
        <taxon>Telluria group</taxon>
        <taxon>Massilia</taxon>
    </lineage>
</organism>
<feature type="signal peptide" evidence="1">
    <location>
        <begin position="1"/>
        <end position="21"/>
    </location>
</feature>
<reference evidence="2 3" key="1">
    <citation type="submission" date="2019-03" db="EMBL/GenBank/DDBJ databases">
        <title>Draft genome of Massilia hortus sp. nov., a novel bacterial species of the Oxalobacteraceae family.</title>
        <authorList>
            <person name="Peta V."/>
            <person name="Raths R."/>
            <person name="Bucking H."/>
        </authorList>
    </citation>
    <scope>NUCLEOTIDE SEQUENCE [LARGE SCALE GENOMIC DNA]</scope>
    <source>
        <strain evidence="2 3">ONC3</strain>
    </source>
</reference>
<gene>
    <name evidence="2" type="ORF">E4O92_05800</name>
</gene>
<dbReference type="InterPro" id="IPR025355">
    <property type="entry name" value="DUF4259"/>
</dbReference>